<dbReference type="EMBL" id="VJMJ01000228">
    <property type="protein sequence ID" value="KAF0726048.1"/>
    <property type="molecule type" value="Genomic_DNA"/>
</dbReference>
<dbReference type="InterPro" id="IPR014718">
    <property type="entry name" value="GH-type_carb-bd"/>
</dbReference>
<comment type="subcellular location">
    <subcellularLocation>
        <location evidence="2">Secreted</location>
    </subcellularLocation>
</comment>
<keyword evidence="15" id="KW-1185">Reference proteome</keyword>
<dbReference type="GO" id="GO:0071555">
    <property type="term" value="P:cell wall organization"/>
    <property type="evidence" value="ECO:0007669"/>
    <property type="project" value="UniProtKB-KW"/>
</dbReference>
<dbReference type="SUPFAM" id="SSF74650">
    <property type="entry name" value="Galactose mutarotase-like"/>
    <property type="match status" value="1"/>
</dbReference>
<dbReference type="AlphaFoldDB" id="A0A6G0WFB5"/>
<evidence type="ECO:0000313" key="14">
    <source>
        <dbReference type="EMBL" id="KAF0726048.1"/>
    </source>
</evidence>
<accession>A0A6G0WFB5</accession>
<comment type="caution">
    <text evidence="14">The sequence shown here is derived from an EMBL/GenBank/DDBJ whole genome shotgun (WGS) entry which is preliminary data.</text>
</comment>
<dbReference type="Gene3D" id="2.60.120.260">
    <property type="entry name" value="Galactose-binding domain-like"/>
    <property type="match status" value="1"/>
</dbReference>
<evidence type="ECO:0000259" key="13">
    <source>
        <dbReference type="Pfam" id="PF14686"/>
    </source>
</evidence>
<keyword evidence="8" id="KW-0456">Lyase</keyword>
<evidence type="ECO:0000256" key="2">
    <source>
        <dbReference type="ARBA" id="ARBA00004613"/>
    </source>
</evidence>
<evidence type="ECO:0000256" key="6">
    <source>
        <dbReference type="ARBA" id="ARBA00022729"/>
    </source>
</evidence>
<evidence type="ECO:0000256" key="7">
    <source>
        <dbReference type="ARBA" id="ARBA00023157"/>
    </source>
</evidence>
<keyword evidence="5" id="KW-0964">Secreted</keyword>
<protein>
    <recommendedName>
        <fullName evidence="4">rhamnogalacturonan endolyase</fullName>
        <ecNumber evidence="4">4.2.2.23</ecNumber>
    </recommendedName>
</protein>
<feature type="signal peptide" evidence="10">
    <location>
        <begin position="1"/>
        <end position="21"/>
    </location>
</feature>
<name>A0A6G0WFB5_9STRA</name>
<dbReference type="CDD" id="cd10317">
    <property type="entry name" value="RGL4_C"/>
    <property type="match status" value="1"/>
</dbReference>
<evidence type="ECO:0000256" key="8">
    <source>
        <dbReference type="ARBA" id="ARBA00023239"/>
    </source>
</evidence>
<evidence type="ECO:0000256" key="9">
    <source>
        <dbReference type="ARBA" id="ARBA00023316"/>
    </source>
</evidence>
<gene>
    <name evidence="14" type="ORF">Ae201684_015633</name>
</gene>
<proteinExistence type="inferred from homology"/>
<dbReference type="InterPro" id="IPR011013">
    <property type="entry name" value="Gal_mutarotase_sf_dom"/>
</dbReference>
<keyword evidence="6 10" id="KW-0732">Signal</keyword>
<dbReference type="InterPro" id="IPR015364">
    <property type="entry name" value="RhgB_N"/>
</dbReference>
<dbReference type="GO" id="GO:0102210">
    <property type="term" value="F:rhamnogalacturonan endolyase activity"/>
    <property type="evidence" value="ECO:0007669"/>
    <property type="project" value="UniProtKB-EC"/>
</dbReference>
<dbReference type="SUPFAM" id="SSF49785">
    <property type="entry name" value="Galactose-binding domain-like"/>
    <property type="match status" value="1"/>
</dbReference>
<evidence type="ECO:0000256" key="5">
    <source>
        <dbReference type="ARBA" id="ARBA00022525"/>
    </source>
</evidence>
<dbReference type="InterPro" id="IPR016590">
    <property type="entry name" value="Rhamnogalacturonase_B"/>
</dbReference>
<dbReference type="InterPro" id="IPR029411">
    <property type="entry name" value="RG-lyase_III"/>
</dbReference>
<dbReference type="SUPFAM" id="SSF49452">
    <property type="entry name" value="Starch-binding domain-like"/>
    <property type="match status" value="1"/>
</dbReference>
<dbReference type="InterPro" id="IPR029413">
    <property type="entry name" value="RG-lyase_II"/>
</dbReference>
<dbReference type="InterPro" id="IPR008979">
    <property type="entry name" value="Galactose-bd-like_sf"/>
</dbReference>
<keyword evidence="9" id="KW-0961">Cell wall biogenesis/degradation</keyword>
<dbReference type="Gene3D" id="2.70.98.10">
    <property type="match status" value="1"/>
</dbReference>
<reference evidence="14 15" key="1">
    <citation type="submission" date="2019-07" db="EMBL/GenBank/DDBJ databases">
        <title>Genomics analysis of Aphanomyces spp. identifies a new class of oomycete effector associated with host adaptation.</title>
        <authorList>
            <person name="Gaulin E."/>
        </authorList>
    </citation>
    <scope>NUCLEOTIDE SEQUENCE [LARGE SCALE GENOMIC DNA]</scope>
    <source>
        <strain evidence="14 15">ATCC 201684</strain>
    </source>
</reference>
<keyword evidence="7" id="KW-1015">Disulfide bond</keyword>
<dbReference type="Pfam" id="PF09284">
    <property type="entry name" value="RhgB_N"/>
    <property type="match status" value="1"/>
</dbReference>
<evidence type="ECO:0000256" key="10">
    <source>
        <dbReference type="SAM" id="SignalP"/>
    </source>
</evidence>
<comment type="catalytic activity">
    <reaction evidence="1">
        <text>Endotype eliminative cleavage of L-alpha-rhamnopyranosyl-(1-&gt;4)-alpha-D-galactopyranosyluronic acid bonds of rhamnogalacturonan I domains in ramified hairy regions of pectin leaving L-rhamnopyranose at the reducing end and 4-deoxy-4,5-unsaturated D-galactopyranosyluronic acid at the non-reducing end.</text>
        <dbReference type="EC" id="4.2.2.23"/>
    </reaction>
</comment>
<feature type="chain" id="PRO_5026277184" description="rhamnogalacturonan endolyase" evidence="10">
    <location>
        <begin position="22"/>
        <end position="542"/>
    </location>
</feature>
<dbReference type="PANTHER" id="PTHR36574">
    <property type="entry name" value="RHAMNOGALACTURONATE LYASE-RELATED"/>
    <property type="match status" value="1"/>
</dbReference>
<feature type="domain" description="Rhamnogalacturonan lyase" evidence="12">
    <location>
        <begin position="375"/>
        <end position="541"/>
    </location>
</feature>
<dbReference type="VEuPathDB" id="FungiDB:AeMF1_012577"/>
<evidence type="ECO:0000256" key="1">
    <source>
        <dbReference type="ARBA" id="ARBA00001324"/>
    </source>
</evidence>
<dbReference type="GO" id="GO:0005576">
    <property type="term" value="C:extracellular region"/>
    <property type="evidence" value="ECO:0007669"/>
    <property type="project" value="UniProtKB-SubCell"/>
</dbReference>
<organism evidence="14 15">
    <name type="scientific">Aphanomyces euteiches</name>
    <dbReference type="NCBI Taxonomy" id="100861"/>
    <lineage>
        <taxon>Eukaryota</taxon>
        <taxon>Sar</taxon>
        <taxon>Stramenopiles</taxon>
        <taxon>Oomycota</taxon>
        <taxon>Saprolegniomycetes</taxon>
        <taxon>Saprolegniales</taxon>
        <taxon>Verrucalvaceae</taxon>
        <taxon>Aphanomyces</taxon>
    </lineage>
</organism>
<feature type="domain" description="Rhamnogalacturonase B N-terminal" evidence="11">
    <location>
        <begin position="24"/>
        <end position="278"/>
    </location>
</feature>
<sequence>MLAQVVCKVMATLLAVNYATAQTFGFTTSSDSTKWVINTGKGLSLTMIRASCDISSLKYNGQELQYSSQRTHVNSGLGSVSSQIALTTVGSTQTIQVTCSKTGLTQYYFFRANENAMYMGTYHSSDLVLPELRFLARLDRSTVPTGITEATQDSSMSAIEAEDIYATTANITRSKYYSAVPFYQDQIHGVRGSKAGVYFVMSDRAYETSSGGPFFRDINNKVAVANELTFYMNSDHTRTEDYRYGFHGPYALVFTDGPAPTSTSVVNFDFFQGLKLQGFVPDSQRGRVQGTINDPKGVLASSNVVVGFKNANAQYWTQIAAGGKLTYQSPLMKPGQYTMTIYKKQLAVGTANVAVSTTVATTNIAVAYPHDKTALWTIGEWDGTPDGFLNADKIQKMHLSDARMTSFKPLTFTVGKNVAADFPLALFRGTNDPLVISFQLTSQQAAQAHVLNIGVTLAQSNARPSVAVNNWNGPVLTTSAVKTRGITRGVTTGNYALYTYNVPASAFVAGANKISLTIASGSPDPAEKFLAASVVFDALELI</sequence>
<dbReference type="Proteomes" id="UP000481153">
    <property type="component" value="Unassembled WGS sequence"/>
</dbReference>
<dbReference type="GO" id="GO:0045490">
    <property type="term" value="P:pectin catabolic process"/>
    <property type="evidence" value="ECO:0007669"/>
    <property type="project" value="TreeGrafter"/>
</dbReference>
<evidence type="ECO:0000313" key="15">
    <source>
        <dbReference type="Proteomes" id="UP000481153"/>
    </source>
</evidence>
<evidence type="ECO:0000259" key="12">
    <source>
        <dbReference type="Pfam" id="PF14683"/>
    </source>
</evidence>
<comment type="similarity">
    <text evidence="3">Belongs to the polysaccharide lyase 4 family.</text>
</comment>
<dbReference type="Gene3D" id="2.60.40.1120">
    <property type="entry name" value="Carboxypeptidase-like, regulatory domain"/>
    <property type="match status" value="1"/>
</dbReference>
<dbReference type="PANTHER" id="PTHR36574:SF1">
    <property type="entry name" value="RHAMNOGALACTURONATE LYASE-RELATED"/>
    <property type="match status" value="1"/>
</dbReference>
<dbReference type="Pfam" id="PF14683">
    <property type="entry name" value="CBM-like"/>
    <property type="match status" value="1"/>
</dbReference>
<feature type="domain" description="Rhamnogalacturonan lyase" evidence="13">
    <location>
        <begin position="288"/>
        <end position="360"/>
    </location>
</feature>
<evidence type="ECO:0000256" key="3">
    <source>
        <dbReference type="ARBA" id="ARBA00010418"/>
    </source>
</evidence>
<evidence type="ECO:0000256" key="4">
    <source>
        <dbReference type="ARBA" id="ARBA00012437"/>
    </source>
</evidence>
<dbReference type="InterPro" id="IPR013784">
    <property type="entry name" value="Carb-bd-like_fold"/>
</dbReference>
<dbReference type="EC" id="4.2.2.23" evidence="4"/>
<dbReference type="Pfam" id="PF14686">
    <property type="entry name" value="fn3_3"/>
    <property type="match status" value="1"/>
</dbReference>
<dbReference type="GO" id="GO:0030246">
    <property type="term" value="F:carbohydrate binding"/>
    <property type="evidence" value="ECO:0007669"/>
    <property type="project" value="InterPro"/>
</dbReference>
<evidence type="ECO:0000259" key="11">
    <source>
        <dbReference type="Pfam" id="PF09284"/>
    </source>
</evidence>